<organism evidence="7 8">
    <name type="scientific">Helicobacter macacae MIT 99-5501</name>
    <dbReference type="NCBI Taxonomy" id="1357400"/>
    <lineage>
        <taxon>Bacteria</taxon>
        <taxon>Pseudomonadati</taxon>
        <taxon>Campylobacterota</taxon>
        <taxon>Epsilonproteobacteria</taxon>
        <taxon>Campylobacterales</taxon>
        <taxon>Helicobacteraceae</taxon>
        <taxon>Helicobacter</taxon>
    </lineage>
</organism>
<gene>
    <name evidence="7" type="ORF">HMPREF2086_00936</name>
</gene>
<evidence type="ECO:0000256" key="1">
    <source>
        <dbReference type="ARBA" id="ARBA00022491"/>
    </source>
</evidence>
<evidence type="ECO:0000313" key="8">
    <source>
        <dbReference type="Proteomes" id="UP000018731"/>
    </source>
</evidence>
<dbReference type="GO" id="GO:0003700">
    <property type="term" value="F:DNA-binding transcription factor activity"/>
    <property type="evidence" value="ECO:0007669"/>
    <property type="project" value="InterPro"/>
</dbReference>
<dbReference type="Pfam" id="PF13411">
    <property type="entry name" value="MerR_1"/>
    <property type="match status" value="1"/>
</dbReference>
<dbReference type="Proteomes" id="UP000018731">
    <property type="component" value="Unassembled WGS sequence"/>
</dbReference>
<dbReference type="EMBL" id="AZJI01000004">
    <property type="protein sequence ID" value="ETD24187.1"/>
    <property type="molecule type" value="Genomic_DNA"/>
</dbReference>
<keyword evidence="3" id="KW-0238">DNA-binding</keyword>
<dbReference type="PROSITE" id="PS50937">
    <property type="entry name" value="HTH_MERR_2"/>
    <property type="match status" value="1"/>
</dbReference>
<accession>V8CAQ4</accession>
<dbReference type="PATRIC" id="fig|1357400.3.peg.1284"/>
<dbReference type="SMART" id="SM00422">
    <property type="entry name" value="HTH_MERR"/>
    <property type="match status" value="1"/>
</dbReference>
<sequence length="159" mass="18667">MAYTIKEVEEKTGISSHTLRFWAKNNLFPFIQRDDNNIRYFSENDLGWVATVHCLRQSGLSVGQIKEYVDLCLKGESTFEARLAIIQKQRDETLKIINEYQRALDKLESKVQFYEDAIYKREREKIERLNPNELKGYFENPQNKHYKGVGENAAKTLAK</sequence>
<evidence type="ECO:0000259" key="6">
    <source>
        <dbReference type="PROSITE" id="PS50937"/>
    </source>
</evidence>
<dbReference type="SUPFAM" id="SSF46955">
    <property type="entry name" value="Putative DNA-binding domain"/>
    <property type="match status" value="1"/>
</dbReference>
<name>V8CAQ4_9HELI</name>
<keyword evidence="8" id="KW-1185">Reference proteome</keyword>
<keyword evidence="2" id="KW-0805">Transcription regulation</keyword>
<dbReference type="eggNOG" id="COG0789">
    <property type="taxonomic scope" value="Bacteria"/>
</dbReference>
<keyword evidence="1" id="KW-0678">Repressor</keyword>
<feature type="domain" description="HTH merR-type" evidence="6">
    <location>
        <begin position="2"/>
        <end position="71"/>
    </location>
</feature>
<dbReference type="InterPro" id="IPR000551">
    <property type="entry name" value="MerR-type_HTH_dom"/>
</dbReference>
<dbReference type="HOGENOM" id="CLU_060077_8_0_7"/>
<dbReference type="InterPro" id="IPR009061">
    <property type="entry name" value="DNA-bd_dom_put_sf"/>
</dbReference>
<dbReference type="PANTHER" id="PTHR30204">
    <property type="entry name" value="REDOX-CYCLING DRUG-SENSING TRANSCRIPTIONAL ACTIVATOR SOXR"/>
    <property type="match status" value="1"/>
</dbReference>
<evidence type="ECO:0000256" key="3">
    <source>
        <dbReference type="ARBA" id="ARBA00023125"/>
    </source>
</evidence>
<comment type="caution">
    <text evidence="7">The sequence shown here is derived from an EMBL/GenBank/DDBJ whole genome shotgun (WGS) entry which is preliminary data.</text>
</comment>
<dbReference type="CDD" id="cd01109">
    <property type="entry name" value="HTH_YyaN"/>
    <property type="match status" value="1"/>
</dbReference>
<dbReference type="RefSeq" id="WP_023927660.1">
    <property type="nucleotide sequence ID" value="NZ_KI669454.1"/>
</dbReference>
<feature type="coiled-coil region" evidence="5">
    <location>
        <begin position="90"/>
        <end position="124"/>
    </location>
</feature>
<dbReference type="InterPro" id="IPR047057">
    <property type="entry name" value="MerR_fam"/>
</dbReference>
<keyword evidence="5" id="KW-0175">Coiled coil</keyword>
<evidence type="ECO:0000256" key="5">
    <source>
        <dbReference type="SAM" id="Coils"/>
    </source>
</evidence>
<evidence type="ECO:0000313" key="7">
    <source>
        <dbReference type="EMBL" id="ETD24187.1"/>
    </source>
</evidence>
<protein>
    <recommendedName>
        <fullName evidence="6">HTH merR-type domain-containing protein</fullName>
    </recommendedName>
</protein>
<dbReference type="STRING" id="1357400.HMPREF2086_00936"/>
<evidence type="ECO:0000256" key="4">
    <source>
        <dbReference type="ARBA" id="ARBA00023163"/>
    </source>
</evidence>
<dbReference type="GO" id="GO:0003677">
    <property type="term" value="F:DNA binding"/>
    <property type="evidence" value="ECO:0007669"/>
    <property type="project" value="UniProtKB-KW"/>
</dbReference>
<dbReference type="PANTHER" id="PTHR30204:SF69">
    <property type="entry name" value="MERR-FAMILY TRANSCRIPTIONAL REGULATOR"/>
    <property type="match status" value="1"/>
</dbReference>
<keyword evidence="4" id="KW-0804">Transcription</keyword>
<dbReference type="OrthoDB" id="9802944at2"/>
<evidence type="ECO:0000256" key="2">
    <source>
        <dbReference type="ARBA" id="ARBA00023015"/>
    </source>
</evidence>
<proteinExistence type="predicted"/>
<dbReference type="Gene3D" id="1.10.1660.10">
    <property type="match status" value="1"/>
</dbReference>
<reference evidence="7 8" key="1">
    <citation type="journal article" date="2014" name="Genome Announc.">
        <title>Draft genome sequences of six enterohepatic helicobacter species isolated from humans and one from rhesus macaques.</title>
        <authorList>
            <person name="Shen Z."/>
            <person name="Sheh A."/>
            <person name="Young S.K."/>
            <person name="Abouelliel A."/>
            <person name="Ward D.V."/>
            <person name="Earl A.M."/>
            <person name="Fox J.G."/>
        </authorList>
    </citation>
    <scope>NUCLEOTIDE SEQUENCE [LARGE SCALE GENOMIC DNA]</scope>
    <source>
        <strain evidence="7 8">MIT 99-5501</strain>
    </source>
</reference>
<dbReference type="AlphaFoldDB" id="V8CAQ4"/>